<feature type="compositionally biased region" description="Polar residues" evidence="1">
    <location>
        <begin position="230"/>
        <end position="244"/>
    </location>
</feature>
<feature type="compositionally biased region" description="Basic residues" evidence="1">
    <location>
        <begin position="391"/>
        <end position="400"/>
    </location>
</feature>
<gene>
    <name evidence="2" type="ORF">GCM10023220_65240</name>
</gene>
<name>A0ABP9CZE0_9ACTN</name>
<protein>
    <submittedName>
        <fullName evidence="2">Uncharacterized protein</fullName>
    </submittedName>
</protein>
<proteinExistence type="predicted"/>
<organism evidence="2 3">
    <name type="scientific">Streptomyces ziwulingensis</name>
    <dbReference type="NCBI Taxonomy" id="1045501"/>
    <lineage>
        <taxon>Bacteria</taxon>
        <taxon>Bacillati</taxon>
        <taxon>Actinomycetota</taxon>
        <taxon>Actinomycetes</taxon>
        <taxon>Kitasatosporales</taxon>
        <taxon>Streptomycetaceae</taxon>
        <taxon>Streptomyces</taxon>
    </lineage>
</organism>
<evidence type="ECO:0000256" key="1">
    <source>
        <dbReference type="SAM" id="MobiDB-lite"/>
    </source>
</evidence>
<keyword evidence="3" id="KW-1185">Reference proteome</keyword>
<dbReference type="EMBL" id="BAABIG010000084">
    <property type="protein sequence ID" value="GAA4822812.1"/>
    <property type="molecule type" value="Genomic_DNA"/>
</dbReference>
<dbReference type="Proteomes" id="UP001501265">
    <property type="component" value="Unassembled WGS sequence"/>
</dbReference>
<evidence type="ECO:0000313" key="2">
    <source>
        <dbReference type="EMBL" id="GAA4822812.1"/>
    </source>
</evidence>
<accession>A0ABP9CZE0</accession>
<dbReference type="RefSeq" id="WP_345624273.1">
    <property type="nucleotide sequence ID" value="NZ_BAABIG010000084.1"/>
</dbReference>
<comment type="caution">
    <text evidence="2">The sequence shown here is derived from an EMBL/GenBank/DDBJ whole genome shotgun (WGS) entry which is preliminary data.</text>
</comment>
<evidence type="ECO:0000313" key="3">
    <source>
        <dbReference type="Proteomes" id="UP001501265"/>
    </source>
</evidence>
<reference evidence="3" key="1">
    <citation type="journal article" date="2019" name="Int. J. Syst. Evol. Microbiol.">
        <title>The Global Catalogue of Microorganisms (GCM) 10K type strain sequencing project: providing services to taxonomists for standard genome sequencing and annotation.</title>
        <authorList>
            <consortium name="The Broad Institute Genomics Platform"/>
            <consortium name="The Broad Institute Genome Sequencing Center for Infectious Disease"/>
            <person name="Wu L."/>
            <person name="Ma J."/>
        </authorList>
    </citation>
    <scope>NUCLEOTIDE SEQUENCE [LARGE SCALE GENOMIC DNA]</scope>
    <source>
        <strain evidence="3">JCM 18081</strain>
    </source>
</reference>
<sequence length="400" mass="44555">MPRISDAEKAEVLREFFASGQSQRQFAQARRAWLKVTTLNDWITKSAQYGVVPPPSRDRNAEIKRTIEGWLNDPEKRLVSEYCAQQPKPIPLTTMHDWLKNSSKYGVAQEKVKACTAERKNLRTGYWDADTKKALVIGYLKNKETVSEYTRRDDVNVPRKTFEHWLKHASELGLNQDVVDLAVKNRADAHRLGAKHLLNVLHDDQSVGESSQSAALPGDYDASWVDPAMPSSTAEVTPSQSNPSYFPAQPVYDGGLTRGAESSQAQYPAGYATMPAANYSYTDPYFPQMQESQAHQEPSYSQAVPYGSSQSFVRSPAQMSNVAFSTWDTSQMRASLPPVTDPYYSSSGPQDNPYAAYTGVPGTQAPRGETRRREASSSEDSAAHKKEPKTTAHKTKRGRH</sequence>
<feature type="region of interest" description="Disordered" evidence="1">
    <location>
        <begin position="338"/>
        <end position="400"/>
    </location>
</feature>
<feature type="region of interest" description="Disordered" evidence="1">
    <location>
        <begin position="205"/>
        <end position="249"/>
    </location>
</feature>
<feature type="compositionally biased region" description="Basic and acidic residues" evidence="1">
    <location>
        <begin position="368"/>
        <end position="390"/>
    </location>
</feature>